<sequence length="293" mass="33224">MLVFLYGPDGYRRTENLRALVAEYRAKYPMLDLLSVDLEDTPDDWMRARDFLNQPSMFAGKKMLVARGGGHIDEKRWIKALKKELAAENTLVLISDGEKPLKALAFLLKLEKPSRSQEFKELEGRVLELFMRREAEARDLKFSPDALSFFLSYLSACPDRSARAVNELDRFALALRAVGPELRSVGAYDPEDWPEAGFPVPVSLVCAEELIWWTPSEEVFQVARRMLSSRKNIRQNLALLERLLATNDGARIFNSMAYQAGGEAAERFADYDISIKSGGLEYEEALTEFVIGK</sequence>
<keyword evidence="1" id="KW-0808">Transferase</keyword>
<evidence type="ECO:0000256" key="4">
    <source>
        <dbReference type="ARBA" id="ARBA00022932"/>
    </source>
</evidence>
<keyword evidence="4" id="KW-0239">DNA-directed DNA polymerase</keyword>
<evidence type="ECO:0000256" key="2">
    <source>
        <dbReference type="ARBA" id="ARBA00022695"/>
    </source>
</evidence>
<evidence type="ECO:0000313" key="6">
    <source>
        <dbReference type="Proteomes" id="UP000228812"/>
    </source>
</evidence>
<keyword evidence="2" id="KW-0548">Nucleotidyltransferase</keyword>
<dbReference type="PANTHER" id="PTHR34388">
    <property type="entry name" value="DNA POLYMERASE III SUBUNIT DELTA"/>
    <property type="match status" value="1"/>
</dbReference>
<evidence type="ECO:0000256" key="1">
    <source>
        <dbReference type="ARBA" id="ARBA00022679"/>
    </source>
</evidence>
<protein>
    <recommendedName>
        <fullName evidence="7">DNA polymerase III delta N-terminal domain-containing protein</fullName>
    </recommendedName>
</protein>
<reference evidence="5 6" key="1">
    <citation type="submission" date="2017-09" db="EMBL/GenBank/DDBJ databases">
        <title>Depth-based differentiation of microbial function through sediment-hosted aquifers and enrichment of novel symbionts in the deep terrestrial subsurface.</title>
        <authorList>
            <person name="Probst A.J."/>
            <person name="Ladd B."/>
            <person name="Jarett J.K."/>
            <person name="Geller-Mcgrath D.E."/>
            <person name="Sieber C.M."/>
            <person name="Emerson J.B."/>
            <person name="Anantharaman K."/>
            <person name="Thomas B.C."/>
            <person name="Malmstrom R."/>
            <person name="Stieglmeier M."/>
            <person name="Klingl A."/>
            <person name="Woyke T."/>
            <person name="Ryan C.M."/>
            <person name="Banfield J.F."/>
        </authorList>
    </citation>
    <scope>NUCLEOTIDE SEQUENCE [LARGE SCALE GENOMIC DNA]</scope>
    <source>
        <strain evidence="5">CG23_combo_of_CG06-09_8_20_14_all_54_14</strain>
    </source>
</reference>
<dbReference type="PANTHER" id="PTHR34388:SF1">
    <property type="entry name" value="DNA POLYMERASE III SUBUNIT DELTA"/>
    <property type="match status" value="1"/>
</dbReference>
<proteinExistence type="predicted"/>
<dbReference type="Proteomes" id="UP000228812">
    <property type="component" value="Unassembled WGS sequence"/>
</dbReference>
<dbReference type="GO" id="GO:0003677">
    <property type="term" value="F:DNA binding"/>
    <property type="evidence" value="ECO:0007669"/>
    <property type="project" value="InterPro"/>
</dbReference>
<dbReference type="Gene3D" id="3.40.50.300">
    <property type="entry name" value="P-loop containing nucleotide triphosphate hydrolases"/>
    <property type="match status" value="1"/>
</dbReference>
<dbReference type="SUPFAM" id="SSF52540">
    <property type="entry name" value="P-loop containing nucleoside triphosphate hydrolases"/>
    <property type="match status" value="1"/>
</dbReference>
<evidence type="ECO:0000313" key="5">
    <source>
        <dbReference type="EMBL" id="PIP30041.1"/>
    </source>
</evidence>
<dbReference type="GO" id="GO:0009360">
    <property type="term" value="C:DNA polymerase III complex"/>
    <property type="evidence" value="ECO:0007669"/>
    <property type="project" value="TreeGrafter"/>
</dbReference>
<keyword evidence="3" id="KW-0235">DNA replication</keyword>
<name>A0A2G9ZAA7_9BACT</name>
<evidence type="ECO:0000256" key="3">
    <source>
        <dbReference type="ARBA" id="ARBA00022705"/>
    </source>
</evidence>
<gene>
    <name evidence="5" type="ORF">COX26_00835</name>
</gene>
<accession>A0A2G9ZAA7</accession>
<organism evidence="5 6">
    <name type="scientific">Candidatus Jorgensenbacteria bacterium CG23_combo_of_CG06-09_8_20_14_all_54_14</name>
    <dbReference type="NCBI Taxonomy" id="1974595"/>
    <lineage>
        <taxon>Bacteria</taxon>
        <taxon>Candidatus Joergenseniibacteriota</taxon>
    </lineage>
</organism>
<dbReference type="AlphaFoldDB" id="A0A2G9ZAA7"/>
<dbReference type="GO" id="GO:0006261">
    <property type="term" value="P:DNA-templated DNA replication"/>
    <property type="evidence" value="ECO:0007669"/>
    <property type="project" value="TreeGrafter"/>
</dbReference>
<dbReference type="GO" id="GO:0003887">
    <property type="term" value="F:DNA-directed DNA polymerase activity"/>
    <property type="evidence" value="ECO:0007669"/>
    <property type="project" value="UniProtKB-KW"/>
</dbReference>
<comment type="caution">
    <text evidence="5">The sequence shown here is derived from an EMBL/GenBank/DDBJ whole genome shotgun (WGS) entry which is preliminary data.</text>
</comment>
<dbReference type="InterPro" id="IPR005790">
    <property type="entry name" value="DNA_polIII_delta"/>
</dbReference>
<dbReference type="InterPro" id="IPR027417">
    <property type="entry name" value="P-loop_NTPase"/>
</dbReference>
<evidence type="ECO:0008006" key="7">
    <source>
        <dbReference type="Google" id="ProtNLM"/>
    </source>
</evidence>
<dbReference type="EMBL" id="PCRZ01000016">
    <property type="protein sequence ID" value="PIP30041.1"/>
    <property type="molecule type" value="Genomic_DNA"/>
</dbReference>